<dbReference type="PRINTS" id="PR01048">
    <property type="entry name" value="Y414FAMILY"/>
</dbReference>
<keyword evidence="3" id="KW-0436">Ligase</keyword>
<dbReference type="SUPFAM" id="SSF56091">
    <property type="entry name" value="DNA ligase/mRNA capping enzyme, catalytic domain"/>
    <property type="match status" value="1"/>
</dbReference>
<dbReference type="Gene3D" id="3.30.70.2160">
    <property type="match status" value="1"/>
</dbReference>
<evidence type="ECO:0000259" key="1">
    <source>
        <dbReference type="Pfam" id="PF09414"/>
    </source>
</evidence>
<dbReference type="InterPro" id="IPR021122">
    <property type="entry name" value="RNA_ligase_dom_REL/Rnl2"/>
</dbReference>
<organism evidence="3 4">
    <name type="scientific">Alkalilimnicola ehrlichii</name>
    <dbReference type="NCBI Taxonomy" id="351052"/>
    <lineage>
        <taxon>Bacteria</taxon>
        <taxon>Pseudomonadati</taxon>
        <taxon>Pseudomonadota</taxon>
        <taxon>Gammaproteobacteria</taxon>
        <taxon>Chromatiales</taxon>
        <taxon>Ectothiorhodospiraceae</taxon>
        <taxon>Alkalilimnicola</taxon>
    </lineage>
</organism>
<dbReference type="InterPro" id="IPR041596">
    <property type="entry name" value="Lig_Pab1020_C"/>
</dbReference>
<gene>
    <name evidence="3" type="ORF">CAL65_18095</name>
</gene>
<feature type="domain" description="RNA ligase" evidence="1">
    <location>
        <begin position="80"/>
        <end position="238"/>
    </location>
</feature>
<reference evidence="4" key="1">
    <citation type="submission" date="2017-05" db="EMBL/GenBank/DDBJ databases">
        <authorList>
            <person name="Sharma S."/>
            <person name="Sidhu C."/>
            <person name="Pinnaka A.K."/>
        </authorList>
    </citation>
    <scope>NUCLEOTIDE SEQUENCE [LARGE SCALE GENOMIC DNA]</scope>
    <source>
        <strain evidence="4">AK93</strain>
    </source>
</reference>
<dbReference type="Pfam" id="PF09414">
    <property type="entry name" value="RNA_ligase"/>
    <property type="match status" value="1"/>
</dbReference>
<name>A0A3E0WJD0_9GAMM</name>
<dbReference type="Proteomes" id="UP000256763">
    <property type="component" value="Unassembled WGS sequence"/>
</dbReference>
<dbReference type="EMBL" id="NFZW01000023">
    <property type="protein sequence ID" value="RFA33082.1"/>
    <property type="molecule type" value="Genomic_DNA"/>
</dbReference>
<dbReference type="InterPro" id="IPR001072">
    <property type="entry name" value="RNA_ligase_Pab1020"/>
</dbReference>
<dbReference type="AlphaFoldDB" id="A0A3E0WJD0"/>
<evidence type="ECO:0000313" key="4">
    <source>
        <dbReference type="Proteomes" id="UP000256763"/>
    </source>
</evidence>
<evidence type="ECO:0000313" key="3">
    <source>
        <dbReference type="EMBL" id="RFA33082.1"/>
    </source>
</evidence>
<accession>A0A3E0WJD0</accession>
<protein>
    <submittedName>
        <fullName evidence="3">RNA ligase</fullName>
    </submittedName>
</protein>
<evidence type="ECO:0000259" key="2">
    <source>
        <dbReference type="Pfam" id="PF18330"/>
    </source>
</evidence>
<dbReference type="NCBIfam" id="TIGR01209">
    <property type="entry name" value="RNA ligase"/>
    <property type="match status" value="1"/>
</dbReference>
<dbReference type="GO" id="GO:0016874">
    <property type="term" value="F:ligase activity"/>
    <property type="evidence" value="ECO:0007669"/>
    <property type="project" value="UniProtKB-KW"/>
</dbReference>
<dbReference type="Gene3D" id="3.30.470.30">
    <property type="entry name" value="DNA ligase/mRNA capping enzyme"/>
    <property type="match status" value="1"/>
</dbReference>
<dbReference type="Gene3D" id="3.30.1490.70">
    <property type="match status" value="1"/>
</dbReference>
<sequence>MTRIKRYPVAPQPEQFQAALAARAAERRSEDGYVFYRLRTDFHGMPRGAVMMEGHVVPAYPSVARVFALAAGVRQAFREPFYAEEKIDGYNVRIFRVGEALVPVTRSGVVCPFTRDRLPDLLDTQALNSLFDAHPDLVLCAEVAGKGNPYMPTLIDRWGEDVQLFCFDLMRFGEQRFLPVAERRTVLERYDIPQTPLLGRYSRDDLTPLGEALLRLDSEGAEGAVLKPPADGLRVKYVTPSINLTDIVSDAALELELPGEFFTHRIVRMVMALRELGQRARLDGLAGELGEALIQGFNQALDDVEHGERVGRTFRVRLRHASSCDALLAHLGYRSSTIDVVEQSRRWDGSHYELTFRKIFRKSSDRLRTLLGGGPVFD</sequence>
<dbReference type="Pfam" id="PF18330">
    <property type="entry name" value="Lig_C"/>
    <property type="match status" value="1"/>
</dbReference>
<proteinExistence type="predicted"/>
<comment type="caution">
    <text evidence="3">The sequence shown here is derived from an EMBL/GenBank/DDBJ whole genome shotgun (WGS) entry which is preliminary data.</text>
</comment>
<feature type="domain" description="RNA ligase Pab1020 C-terminal" evidence="2">
    <location>
        <begin position="255"/>
        <end position="374"/>
    </location>
</feature>
<keyword evidence="4" id="KW-1185">Reference proteome</keyword>
<dbReference type="OrthoDB" id="245177at2"/>